<keyword evidence="15" id="KW-1185">Reference proteome</keyword>
<evidence type="ECO:0000256" key="9">
    <source>
        <dbReference type="ARBA" id="ARBA00023012"/>
    </source>
</evidence>
<dbReference type="Gene3D" id="1.10.287.130">
    <property type="match status" value="1"/>
</dbReference>
<evidence type="ECO:0000256" key="7">
    <source>
        <dbReference type="ARBA" id="ARBA00022777"/>
    </source>
</evidence>
<dbReference type="InterPro" id="IPR036097">
    <property type="entry name" value="HisK_dim/P_sf"/>
</dbReference>
<evidence type="ECO:0000259" key="13">
    <source>
        <dbReference type="PROSITE" id="PS50885"/>
    </source>
</evidence>
<feature type="domain" description="Histidine kinase" evidence="12">
    <location>
        <begin position="174"/>
        <end position="389"/>
    </location>
</feature>
<dbReference type="EC" id="2.7.13.3" evidence="3"/>
<comment type="caution">
    <text evidence="14">The sequence shown here is derived from an EMBL/GenBank/DDBJ whole genome shotgun (WGS) entry which is preliminary data.</text>
</comment>
<keyword evidence="10 11" id="KW-0472">Membrane</keyword>
<gene>
    <name evidence="14" type="ORF">LX13_001337</name>
</gene>
<keyword evidence="7 14" id="KW-0418">Kinase</keyword>
<dbReference type="Pfam" id="PF02518">
    <property type="entry name" value="HATPase_c"/>
    <property type="match status" value="1"/>
</dbReference>
<dbReference type="InterPro" id="IPR005467">
    <property type="entry name" value="His_kinase_dom"/>
</dbReference>
<evidence type="ECO:0000256" key="6">
    <source>
        <dbReference type="ARBA" id="ARBA00022692"/>
    </source>
</evidence>
<dbReference type="Pfam" id="PF00672">
    <property type="entry name" value="HAMP"/>
    <property type="match status" value="1"/>
</dbReference>
<dbReference type="PANTHER" id="PTHR45436">
    <property type="entry name" value="SENSOR HISTIDINE KINASE YKOH"/>
    <property type="match status" value="1"/>
</dbReference>
<feature type="transmembrane region" description="Helical" evidence="11">
    <location>
        <begin position="27"/>
        <end position="48"/>
    </location>
</feature>
<dbReference type="InterPro" id="IPR050428">
    <property type="entry name" value="TCS_sensor_his_kinase"/>
</dbReference>
<keyword evidence="5" id="KW-0808">Transferase</keyword>
<dbReference type="SUPFAM" id="SSF47384">
    <property type="entry name" value="Homodimeric domain of signal transducing histidine kinase"/>
    <property type="match status" value="1"/>
</dbReference>
<dbReference type="InterPro" id="IPR004358">
    <property type="entry name" value="Sig_transdc_His_kin-like_C"/>
</dbReference>
<evidence type="ECO:0000256" key="1">
    <source>
        <dbReference type="ARBA" id="ARBA00000085"/>
    </source>
</evidence>
<keyword evidence="6 11" id="KW-0812">Transmembrane</keyword>
<dbReference type="Gene3D" id="3.30.565.10">
    <property type="entry name" value="Histidine kinase-like ATPase, C-terminal domain"/>
    <property type="match status" value="1"/>
</dbReference>
<evidence type="ECO:0000313" key="14">
    <source>
        <dbReference type="EMBL" id="MCP2175530.1"/>
    </source>
</evidence>
<keyword evidence="4" id="KW-0597">Phosphoprotein</keyword>
<dbReference type="PANTHER" id="PTHR45436:SF5">
    <property type="entry name" value="SENSOR HISTIDINE KINASE TRCS"/>
    <property type="match status" value="1"/>
</dbReference>
<comment type="subcellular location">
    <subcellularLocation>
        <location evidence="2">Cell membrane</location>
    </subcellularLocation>
</comment>
<protein>
    <recommendedName>
        <fullName evidence="3">histidine kinase</fullName>
        <ecNumber evidence="3">2.7.13.3</ecNumber>
    </recommendedName>
</protein>
<evidence type="ECO:0000256" key="10">
    <source>
        <dbReference type="ARBA" id="ARBA00023136"/>
    </source>
</evidence>
<evidence type="ECO:0000259" key="12">
    <source>
        <dbReference type="PROSITE" id="PS50109"/>
    </source>
</evidence>
<evidence type="ECO:0000256" key="3">
    <source>
        <dbReference type="ARBA" id="ARBA00012438"/>
    </source>
</evidence>
<dbReference type="EMBL" id="JAMTCJ010000001">
    <property type="protein sequence ID" value="MCP2175530.1"/>
    <property type="molecule type" value="Genomic_DNA"/>
</dbReference>
<accession>A0ABT1HEW3</accession>
<evidence type="ECO:0000256" key="5">
    <source>
        <dbReference type="ARBA" id="ARBA00022679"/>
    </source>
</evidence>
<dbReference type="InterPro" id="IPR003661">
    <property type="entry name" value="HisK_dim/P_dom"/>
</dbReference>
<feature type="transmembrane region" description="Helical" evidence="11">
    <location>
        <begin position="89"/>
        <end position="112"/>
    </location>
</feature>
<reference evidence="14 15" key="1">
    <citation type="submission" date="2022-06" db="EMBL/GenBank/DDBJ databases">
        <title>Genomic Encyclopedia of Archaeal and Bacterial Type Strains, Phase II (KMG-II): from individual species to whole genera.</title>
        <authorList>
            <person name="Goeker M."/>
        </authorList>
    </citation>
    <scope>NUCLEOTIDE SEQUENCE [LARGE SCALE GENOMIC DNA]</scope>
    <source>
        <strain evidence="14 15">DSM 44693</strain>
    </source>
</reference>
<evidence type="ECO:0000256" key="11">
    <source>
        <dbReference type="SAM" id="Phobius"/>
    </source>
</evidence>
<dbReference type="InterPro" id="IPR036890">
    <property type="entry name" value="HATPase_C_sf"/>
</dbReference>
<feature type="domain" description="HAMP" evidence="13">
    <location>
        <begin position="113"/>
        <end position="166"/>
    </location>
</feature>
<dbReference type="Pfam" id="PF00512">
    <property type="entry name" value="HisKA"/>
    <property type="match status" value="1"/>
</dbReference>
<proteinExistence type="predicted"/>
<dbReference type="InterPro" id="IPR003660">
    <property type="entry name" value="HAMP_dom"/>
</dbReference>
<dbReference type="PRINTS" id="PR00344">
    <property type="entry name" value="BCTRLSENSOR"/>
</dbReference>
<dbReference type="Gene3D" id="6.10.340.10">
    <property type="match status" value="1"/>
</dbReference>
<dbReference type="SMART" id="SM00388">
    <property type="entry name" value="HisKA"/>
    <property type="match status" value="1"/>
</dbReference>
<keyword evidence="9" id="KW-0902">Two-component regulatory system</keyword>
<dbReference type="SUPFAM" id="SSF55874">
    <property type="entry name" value="ATPase domain of HSP90 chaperone/DNA topoisomerase II/histidine kinase"/>
    <property type="match status" value="1"/>
</dbReference>
<dbReference type="InterPro" id="IPR003594">
    <property type="entry name" value="HATPase_dom"/>
</dbReference>
<organism evidence="14 15">
    <name type="scientific">Williamsia maris</name>
    <dbReference type="NCBI Taxonomy" id="72806"/>
    <lineage>
        <taxon>Bacteria</taxon>
        <taxon>Bacillati</taxon>
        <taxon>Actinomycetota</taxon>
        <taxon>Actinomycetes</taxon>
        <taxon>Mycobacteriales</taxon>
        <taxon>Nocardiaceae</taxon>
        <taxon>Williamsia</taxon>
    </lineage>
</organism>
<dbReference type="RefSeq" id="WP_253660494.1">
    <property type="nucleotide sequence ID" value="NZ_BAAAJQ010000001.1"/>
</dbReference>
<evidence type="ECO:0000313" key="15">
    <source>
        <dbReference type="Proteomes" id="UP001206895"/>
    </source>
</evidence>
<dbReference type="SMART" id="SM00304">
    <property type="entry name" value="HAMP"/>
    <property type="match status" value="1"/>
</dbReference>
<dbReference type="CDD" id="cd00082">
    <property type="entry name" value="HisKA"/>
    <property type="match status" value="1"/>
</dbReference>
<dbReference type="PROSITE" id="PS50885">
    <property type="entry name" value="HAMP"/>
    <property type="match status" value="1"/>
</dbReference>
<sequence length="393" mass="41749">MTVFEQASCRGSRRVSSRLTIRGRLTVSYAGLVMGCGAVLIAIVYLYMRYVPTYALSDMAPTEPGATATAGEASSPDSVSTLNELLQDLLIASSIALAVLAVLSGTVGWLVAARIIKPLRTINAAATRAATGALDHRIGLHGPDDEVHRLAATFDRMLESLERSFESQRRFAANASHELRTPLSTTKTMIEVALADPNTDAAQLRSLIERIAEVNHDNIAIAEALLALAAAEATTVPRDPIDLTAVVARVINSRADEARRSHITIVTDVQPAMTTGDATLVRQAVDNMVRNALQHNLARGGSIHVRTWADDAHTYVVVANTGAPIPPDKTASLLEPFVRGIGRTARRGTGHGLGLAIVDAIARAHDGIVTLVARTEGGLTVTLALPVTPPRRQ</sequence>
<dbReference type="GO" id="GO:0016301">
    <property type="term" value="F:kinase activity"/>
    <property type="evidence" value="ECO:0007669"/>
    <property type="project" value="UniProtKB-KW"/>
</dbReference>
<dbReference type="PROSITE" id="PS50109">
    <property type="entry name" value="HIS_KIN"/>
    <property type="match status" value="1"/>
</dbReference>
<name>A0ABT1HEW3_9NOCA</name>
<dbReference type="SMART" id="SM00387">
    <property type="entry name" value="HATPase_c"/>
    <property type="match status" value="1"/>
</dbReference>
<dbReference type="SUPFAM" id="SSF158472">
    <property type="entry name" value="HAMP domain-like"/>
    <property type="match status" value="1"/>
</dbReference>
<evidence type="ECO:0000256" key="2">
    <source>
        <dbReference type="ARBA" id="ARBA00004236"/>
    </source>
</evidence>
<evidence type="ECO:0000256" key="4">
    <source>
        <dbReference type="ARBA" id="ARBA00022553"/>
    </source>
</evidence>
<comment type="catalytic activity">
    <reaction evidence="1">
        <text>ATP + protein L-histidine = ADP + protein N-phospho-L-histidine.</text>
        <dbReference type="EC" id="2.7.13.3"/>
    </reaction>
</comment>
<evidence type="ECO:0000256" key="8">
    <source>
        <dbReference type="ARBA" id="ARBA00022989"/>
    </source>
</evidence>
<dbReference type="Proteomes" id="UP001206895">
    <property type="component" value="Unassembled WGS sequence"/>
</dbReference>
<keyword evidence="8 11" id="KW-1133">Transmembrane helix</keyword>